<evidence type="ECO:0000259" key="8">
    <source>
        <dbReference type="PROSITE" id="PS51987"/>
    </source>
</evidence>
<dbReference type="FunFam" id="3.30.590.10:FF:000005">
    <property type="entry name" value="Probable glutamine synthetase"/>
    <property type="match status" value="1"/>
</dbReference>
<dbReference type="SUPFAM" id="SSF54368">
    <property type="entry name" value="Glutamine synthetase, N-terminal domain"/>
    <property type="match status" value="1"/>
</dbReference>
<accession>A0AAV3U0G7</accession>
<organism evidence="9 10">
    <name type="scientific">Halioxenophilus aromaticivorans</name>
    <dbReference type="NCBI Taxonomy" id="1306992"/>
    <lineage>
        <taxon>Bacteria</taxon>
        <taxon>Pseudomonadati</taxon>
        <taxon>Pseudomonadota</taxon>
        <taxon>Gammaproteobacteria</taxon>
        <taxon>Alteromonadales</taxon>
        <taxon>Alteromonadaceae</taxon>
        <taxon>Halioxenophilus</taxon>
    </lineage>
</organism>
<keyword evidence="10" id="KW-1185">Reference proteome</keyword>
<dbReference type="Proteomes" id="UP001409585">
    <property type="component" value="Unassembled WGS sequence"/>
</dbReference>
<dbReference type="InterPro" id="IPR014746">
    <property type="entry name" value="Gln_synth/guanido_kin_cat_dom"/>
</dbReference>
<evidence type="ECO:0000313" key="9">
    <source>
        <dbReference type="EMBL" id="GAA4938449.1"/>
    </source>
</evidence>
<evidence type="ECO:0000256" key="6">
    <source>
        <dbReference type="RuleBase" id="RU000384"/>
    </source>
</evidence>
<dbReference type="SMART" id="SM01230">
    <property type="entry name" value="Gln-synt_C"/>
    <property type="match status" value="1"/>
</dbReference>
<dbReference type="EMBL" id="BAABLX010000009">
    <property type="protein sequence ID" value="GAA4938449.1"/>
    <property type="molecule type" value="Genomic_DNA"/>
</dbReference>
<evidence type="ECO:0000256" key="2">
    <source>
        <dbReference type="ARBA" id="ARBA00022598"/>
    </source>
</evidence>
<dbReference type="InterPro" id="IPR008146">
    <property type="entry name" value="Gln_synth_cat_dom"/>
</dbReference>
<keyword evidence="4" id="KW-0067">ATP-binding</keyword>
<sequence>MRHVWFNQQPKAFMNNETDQLKQWLKEKGITEIEALVPDMTGNARGKILPASKYLNSETTRLPEAIFIQTVTGDWPDDDAIEDLVHPADVDLYLQPDTSSVRMVPWVEEPTAQIIHDCYTATGEPHPLAPRNVLKRVLALYEKEGLQPIVAPELEFYLVQKNTDADFPLQPPVGRSGRPERARQSYSIDAVNEFDPLFEEMYDFCEAMELDVDTLIHESGAAQMEINFEHADPLSRADQVFLFKRTIREVAMRHDVYATFLAKPMQNEPGSSMHIHQSLLRVGSGENVFATPDGELTQTFKHYLAGLQTYTPAAMLFYAPNVNSYRRILFGDAAPNNTHWGFDNRTAGLRIPISAPEATRVEARFAGSDVNPYLAIAATLACGYLGMKHKLQPTEPVLGDAHELGANLPKTLEHALSLLQQPSELIDILGEKFVQAYVAIKYKEYETFFQVISSWEREYLLLNV</sequence>
<dbReference type="AlphaFoldDB" id="A0AAV3U0G7"/>
<dbReference type="InterPro" id="IPR036651">
    <property type="entry name" value="Gln_synt_N_sf"/>
</dbReference>
<comment type="similarity">
    <text evidence="1 5 6">Belongs to the glutamine synthetase family.</text>
</comment>
<dbReference type="GO" id="GO:0004356">
    <property type="term" value="F:glutamine synthetase activity"/>
    <property type="evidence" value="ECO:0007669"/>
    <property type="project" value="InterPro"/>
</dbReference>
<dbReference type="PROSITE" id="PS51986">
    <property type="entry name" value="GS_BETA_GRASP"/>
    <property type="match status" value="1"/>
</dbReference>
<gene>
    <name evidence="9" type="ORF">GCM10025791_15580</name>
</gene>
<feature type="domain" description="GS beta-grasp" evidence="7">
    <location>
        <begin position="31"/>
        <end position="123"/>
    </location>
</feature>
<dbReference type="Pfam" id="PF00120">
    <property type="entry name" value="Gln-synt_C"/>
    <property type="match status" value="1"/>
</dbReference>
<evidence type="ECO:0000256" key="1">
    <source>
        <dbReference type="ARBA" id="ARBA00009897"/>
    </source>
</evidence>
<name>A0AAV3U0G7_9ALTE</name>
<reference evidence="10" key="1">
    <citation type="journal article" date="2019" name="Int. J. Syst. Evol. Microbiol.">
        <title>The Global Catalogue of Microorganisms (GCM) 10K type strain sequencing project: providing services to taxonomists for standard genome sequencing and annotation.</title>
        <authorList>
            <consortium name="The Broad Institute Genomics Platform"/>
            <consortium name="The Broad Institute Genome Sequencing Center for Infectious Disease"/>
            <person name="Wu L."/>
            <person name="Ma J."/>
        </authorList>
    </citation>
    <scope>NUCLEOTIDE SEQUENCE [LARGE SCALE GENOMIC DNA]</scope>
    <source>
        <strain evidence="10">JCM 19134</strain>
    </source>
</reference>
<evidence type="ECO:0000256" key="4">
    <source>
        <dbReference type="ARBA" id="ARBA00022840"/>
    </source>
</evidence>
<dbReference type="PANTHER" id="PTHR43785">
    <property type="entry name" value="GAMMA-GLUTAMYLPUTRESCINE SYNTHETASE"/>
    <property type="match status" value="1"/>
</dbReference>
<dbReference type="Gene3D" id="3.30.590.10">
    <property type="entry name" value="Glutamine synthetase/guanido kinase, catalytic domain"/>
    <property type="match status" value="1"/>
</dbReference>
<proteinExistence type="inferred from homology"/>
<dbReference type="InterPro" id="IPR008147">
    <property type="entry name" value="Gln_synt_N"/>
</dbReference>
<feature type="domain" description="GS catalytic" evidence="8">
    <location>
        <begin position="130"/>
        <end position="464"/>
    </location>
</feature>
<comment type="caution">
    <text evidence="9">The sequence shown here is derived from an EMBL/GenBank/DDBJ whole genome shotgun (WGS) entry which is preliminary data.</text>
</comment>
<keyword evidence="2" id="KW-0436">Ligase</keyword>
<keyword evidence="3" id="KW-0547">Nucleotide-binding</keyword>
<evidence type="ECO:0000259" key="7">
    <source>
        <dbReference type="PROSITE" id="PS51986"/>
    </source>
</evidence>
<dbReference type="GO" id="GO:0006598">
    <property type="term" value="P:polyamine catabolic process"/>
    <property type="evidence" value="ECO:0007669"/>
    <property type="project" value="TreeGrafter"/>
</dbReference>
<evidence type="ECO:0000256" key="5">
    <source>
        <dbReference type="PROSITE-ProRule" id="PRU01330"/>
    </source>
</evidence>
<dbReference type="Gene3D" id="3.10.20.70">
    <property type="entry name" value="Glutamine synthetase, N-terminal domain"/>
    <property type="match status" value="1"/>
</dbReference>
<protein>
    <submittedName>
        <fullName evidence="9">Glutamine synthetase family protein</fullName>
    </submittedName>
</protein>
<dbReference type="GO" id="GO:0005524">
    <property type="term" value="F:ATP binding"/>
    <property type="evidence" value="ECO:0007669"/>
    <property type="project" value="UniProtKB-KW"/>
</dbReference>
<dbReference type="PANTHER" id="PTHR43785:SF3">
    <property type="entry name" value="GS CATALYTIC DOMAIN-CONTAINING PROTEIN"/>
    <property type="match status" value="1"/>
</dbReference>
<dbReference type="PROSITE" id="PS51987">
    <property type="entry name" value="GS_CATALYTIC"/>
    <property type="match status" value="1"/>
</dbReference>
<evidence type="ECO:0000313" key="10">
    <source>
        <dbReference type="Proteomes" id="UP001409585"/>
    </source>
</evidence>
<dbReference type="GO" id="GO:0006542">
    <property type="term" value="P:glutamine biosynthetic process"/>
    <property type="evidence" value="ECO:0007669"/>
    <property type="project" value="InterPro"/>
</dbReference>
<dbReference type="SUPFAM" id="SSF55931">
    <property type="entry name" value="Glutamine synthetase/guanido kinase"/>
    <property type="match status" value="1"/>
</dbReference>
<evidence type="ECO:0000256" key="3">
    <source>
        <dbReference type="ARBA" id="ARBA00022741"/>
    </source>
</evidence>